<dbReference type="OrthoDB" id="5540985at2"/>
<dbReference type="Proteomes" id="UP000182400">
    <property type="component" value="Unassembled WGS sequence"/>
</dbReference>
<protein>
    <recommendedName>
        <fullName evidence="4">Lipoprotein</fullName>
    </recommendedName>
</protein>
<proteinExistence type="predicted"/>
<dbReference type="STRING" id="658457.SAMN05216601_103170"/>
<name>A0A1I5KWT5_9GAMM</name>
<keyword evidence="1" id="KW-0732">Signal</keyword>
<accession>A0A1I5KWT5</accession>
<feature type="chain" id="PRO_5010213342" description="Lipoprotein" evidence="1">
    <location>
        <begin position="22"/>
        <end position="116"/>
    </location>
</feature>
<sequence>MRLTRLLICVLALLNLFGCQSLREQMLAANYPPAFVDGFEAGCGSGRSAVGPLGQFDKDVPRYMAEPLYTQGWDDGFRQCEDVQRIDDWQARREERWRDDEWRQHVDQAIAKALRR</sequence>
<dbReference type="AlphaFoldDB" id="A0A1I5KWT5"/>
<organism evidence="2 3">
    <name type="scientific">Ectopseudomonas composti</name>
    <dbReference type="NCBI Taxonomy" id="658457"/>
    <lineage>
        <taxon>Bacteria</taxon>
        <taxon>Pseudomonadati</taxon>
        <taxon>Pseudomonadota</taxon>
        <taxon>Gammaproteobacteria</taxon>
        <taxon>Pseudomonadales</taxon>
        <taxon>Pseudomonadaceae</taxon>
        <taxon>Ectopseudomonas</taxon>
    </lineage>
</organism>
<dbReference type="EMBL" id="FOWP01000003">
    <property type="protein sequence ID" value="SFO89590.1"/>
    <property type="molecule type" value="Genomic_DNA"/>
</dbReference>
<feature type="signal peptide" evidence="1">
    <location>
        <begin position="1"/>
        <end position="21"/>
    </location>
</feature>
<gene>
    <name evidence="2" type="ORF">SAMN05216601_103170</name>
</gene>
<evidence type="ECO:0000256" key="1">
    <source>
        <dbReference type="SAM" id="SignalP"/>
    </source>
</evidence>
<evidence type="ECO:0000313" key="2">
    <source>
        <dbReference type="EMBL" id="SFO89590.1"/>
    </source>
</evidence>
<dbReference type="RefSeq" id="WP_074937616.1">
    <property type="nucleotide sequence ID" value="NZ_FOWP01000003.1"/>
</dbReference>
<reference evidence="2 3" key="1">
    <citation type="submission" date="2016-10" db="EMBL/GenBank/DDBJ databases">
        <authorList>
            <person name="de Groot N.N."/>
        </authorList>
    </citation>
    <scope>NUCLEOTIDE SEQUENCE [LARGE SCALE GENOMIC DNA]</scope>
    <source>
        <strain evidence="2 3">CCUG 59231</strain>
    </source>
</reference>
<evidence type="ECO:0008006" key="4">
    <source>
        <dbReference type="Google" id="ProtNLM"/>
    </source>
</evidence>
<evidence type="ECO:0000313" key="3">
    <source>
        <dbReference type="Proteomes" id="UP000182400"/>
    </source>
</evidence>